<accession>A0A7R9QZH5</accession>
<dbReference type="PROSITE" id="PS50297">
    <property type="entry name" value="ANK_REP_REGION"/>
    <property type="match status" value="2"/>
</dbReference>
<dbReference type="GO" id="GO:0006887">
    <property type="term" value="P:exocytosis"/>
    <property type="evidence" value="ECO:0007669"/>
    <property type="project" value="UniProtKB-KW"/>
</dbReference>
<feature type="repeat" description="ANK" evidence="12">
    <location>
        <begin position="191"/>
        <end position="223"/>
    </location>
</feature>
<evidence type="ECO:0000256" key="7">
    <source>
        <dbReference type="ARBA" id="ARBA00023136"/>
    </source>
</evidence>
<sequence length="285" mass="30698">IARTLVSHKANVNATDANGQTLLHRAIQRDDHFSAHFLIKNNASVDTTDAVGDVPLHLCADKTNSEGMARISRNLLDSEADPNFQDIDGNSALHRSVMSLNKPVFDILLEQPKISIDLRNKKHLTSFAISLTKLNDNDSFAAELVKRGCSIDSISPETSDSLLHTCARNGDETAGLFLTANNAKINLTNSRGETPLHIAASKGLKSLVAALLEKGANSNLQTTPLSFAESMSSPEEQQVFNQTALHLAIIGKHESVIEVILSQNNKSSSMKGDVGSALLMPNLNL</sequence>
<evidence type="ECO:0000256" key="5">
    <source>
        <dbReference type="ARBA" id="ARBA00023028"/>
    </source>
</evidence>
<dbReference type="InterPro" id="IPR002110">
    <property type="entry name" value="Ankyrin_rpt"/>
</dbReference>
<dbReference type="SUPFAM" id="SSF48403">
    <property type="entry name" value="Ankyrin repeat"/>
    <property type="match status" value="1"/>
</dbReference>
<keyword evidence="4" id="KW-0677">Repeat</keyword>
<comment type="similarity">
    <text evidence="9">Belongs to the cationic peptide 01 (latrotoxin) family. 03 (alpha-latrotoxin) subfamily.</text>
</comment>
<proteinExistence type="inferred from homology"/>
<evidence type="ECO:0000256" key="3">
    <source>
        <dbReference type="ARBA" id="ARBA00022537"/>
    </source>
</evidence>
<keyword evidence="5" id="KW-0528">Neurotoxin</keyword>
<evidence type="ECO:0000256" key="10">
    <source>
        <dbReference type="ARBA" id="ARBA00049715"/>
    </source>
</evidence>
<evidence type="ECO:0000256" key="12">
    <source>
        <dbReference type="PROSITE-ProRule" id="PRU00023"/>
    </source>
</evidence>
<dbReference type="Proteomes" id="UP000728032">
    <property type="component" value="Unassembled WGS sequence"/>
</dbReference>
<protein>
    <recommendedName>
        <fullName evidence="11">Alpha-latrotoxin</fullName>
    </recommendedName>
</protein>
<keyword evidence="6 12" id="KW-0040">ANK repeat</keyword>
<feature type="non-terminal residue" evidence="13">
    <location>
        <position position="285"/>
    </location>
</feature>
<keyword evidence="3" id="KW-1052">Target cell membrane</keyword>
<evidence type="ECO:0000256" key="11">
    <source>
        <dbReference type="ARBA" id="ARBA00049811"/>
    </source>
</evidence>
<keyword evidence="5" id="KW-0800">Toxin</keyword>
<dbReference type="PROSITE" id="PS50088">
    <property type="entry name" value="ANK_REPEAT"/>
    <property type="match status" value="2"/>
</dbReference>
<organism evidence="13">
    <name type="scientific">Oppiella nova</name>
    <dbReference type="NCBI Taxonomy" id="334625"/>
    <lineage>
        <taxon>Eukaryota</taxon>
        <taxon>Metazoa</taxon>
        <taxon>Ecdysozoa</taxon>
        <taxon>Arthropoda</taxon>
        <taxon>Chelicerata</taxon>
        <taxon>Arachnida</taxon>
        <taxon>Acari</taxon>
        <taxon>Acariformes</taxon>
        <taxon>Sarcoptiformes</taxon>
        <taxon>Oribatida</taxon>
        <taxon>Brachypylina</taxon>
        <taxon>Oppioidea</taxon>
        <taxon>Oppiidae</taxon>
        <taxon>Oppiella</taxon>
    </lineage>
</organism>
<dbReference type="Gene3D" id="1.25.40.20">
    <property type="entry name" value="Ankyrin repeat-containing domain"/>
    <property type="match status" value="2"/>
</dbReference>
<keyword evidence="5" id="KW-0638">Presynaptic neurotoxin</keyword>
<dbReference type="PANTHER" id="PTHR24198">
    <property type="entry name" value="ANKYRIN REPEAT AND PROTEIN KINASE DOMAIN-CONTAINING PROTEIN"/>
    <property type="match status" value="1"/>
</dbReference>
<dbReference type="EMBL" id="OC951179">
    <property type="protein sequence ID" value="CAD7664122.1"/>
    <property type="molecule type" value="Genomic_DNA"/>
</dbReference>
<feature type="non-terminal residue" evidence="13">
    <location>
        <position position="1"/>
    </location>
</feature>
<evidence type="ECO:0000313" key="14">
    <source>
        <dbReference type="Proteomes" id="UP000728032"/>
    </source>
</evidence>
<keyword evidence="8" id="KW-1053">Target membrane</keyword>
<evidence type="ECO:0000256" key="2">
    <source>
        <dbReference type="ARBA" id="ARBA00022483"/>
    </source>
</evidence>
<dbReference type="AlphaFoldDB" id="A0A7R9QZH5"/>
<reference evidence="13" key="1">
    <citation type="submission" date="2020-11" db="EMBL/GenBank/DDBJ databases">
        <authorList>
            <person name="Tran Van P."/>
        </authorList>
    </citation>
    <scope>NUCLEOTIDE SEQUENCE</scope>
</reference>
<keyword evidence="2" id="KW-0268">Exocytosis</keyword>
<gene>
    <name evidence="13" type="ORF">ONB1V03_LOCUS20680</name>
</gene>
<evidence type="ECO:0000256" key="6">
    <source>
        <dbReference type="ARBA" id="ARBA00023043"/>
    </source>
</evidence>
<keyword evidence="7" id="KW-0472">Membrane</keyword>
<comment type="subcellular location">
    <subcellularLocation>
        <location evidence="1">Target cell membrane</location>
    </subcellularLocation>
</comment>
<evidence type="ECO:0000256" key="8">
    <source>
        <dbReference type="ARBA" id="ARBA00023298"/>
    </source>
</evidence>
<evidence type="ECO:0000256" key="4">
    <source>
        <dbReference type="ARBA" id="ARBA00022737"/>
    </source>
</evidence>
<dbReference type="Pfam" id="PF12796">
    <property type="entry name" value="Ank_2"/>
    <property type="match status" value="1"/>
</dbReference>
<evidence type="ECO:0000256" key="1">
    <source>
        <dbReference type="ARBA" id="ARBA00004175"/>
    </source>
</evidence>
<evidence type="ECO:0000256" key="9">
    <source>
        <dbReference type="ARBA" id="ARBA00049657"/>
    </source>
</evidence>
<dbReference type="EMBL" id="CAJPVJ010036354">
    <property type="protein sequence ID" value="CAG2181259.1"/>
    <property type="molecule type" value="Genomic_DNA"/>
</dbReference>
<name>A0A7R9QZH5_9ACAR</name>
<keyword evidence="14" id="KW-1185">Reference proteome</keyword>
<feature type="repeat" description="ANK" evidence="12">
    <location>
        <begin position="18"/>
        <end position="50"/>
    </location>
</feature>
<comment type="subunit">
    <text evidence="10">Homotetramer in membranes.</text>
</comment>
<dbReference type="OrthoDB" id="2306477at2759"/>
<dbReference type="InterPro" id="IPR036770">
    <property type="entry name" value="Ankyrin_rpt-contain_sf"/>
</dbReference>
<dbReference type="GO" id="GO:0044218">
    <property type="term" value="C:other organism cell membrane"/>
    <property type="evidence" value="ECO:0007669"/>
    <property type="project" value="UniProtKB-KW"/>
</dbReference>
<dbReference type="Pfam" id="PF13637">
    <property type="entry name" value="Ank_4"/>
    <property type="match status" value="1"/>
</dbReference>
<dbReference type="PANTHER" id="PTHR24198:SF165">
    <property type="entry name" value="ANKYRIN REPEAT-CONTAINING PROTEIN-RELATED"/>
    <property type="match status" value="1"/>
</dbReference>
<evidence type="ECO:0000313" key="13">
    <source>
        <dbReference type="EMBL" id="CAD7664122.1"/>
    </source>
</evidence>
<dbReference type="SMART" id="SM00248">
    <property type="entry name" value="ANK"/>
    <property type="match status" value="6"/>
</dbReference>
<dbReference type="GO" id="GO:0044231">
    <property type="term" value="C:host cell presynaptic membrane"/>
    <property type="evidence" value="ECO:0007669"/>
    <property type="project" value="UniProtKB-KW"/>
</dbReference>